<keyword evidence="3" id="KW-1185">Reference proteome</keyword>
<proteinExistence type="predicted"/>
<feature type="compositionally biased region" description="Basic and acidic residues" evidence="1">
    <location>
        <begin position="25"/>
        <end position="43"/>
    </location>
</feature>
<feature type="non-terminal residue" evidence="2">
    <location>
        <position position="111"/>
    </location>
</feature>
<protein>
    <submittedName>
        <fullName evidence="2">Zeta toxin domain protein</fullName>
    </submittedName>
</protein>
<dbReference type="Proteomes" id="UP000216478">
    <property type="component" value="Unassembled WGS sequence"/>
</dbReference>
<dbReference type="AlphaFoldDB" id="A0A256FXA3"/>
<accession>A0A256FXA3</accession>
<comment type="caution">
    <text evidence="2">The sequence shown here is derived from an EMBL/GenBank/DDBJ whole genome shotgun (WGS) entry which is preliminary data.</text>
</comment>
<gene>
    <name evidence="2" type="ORF">CEV33_4826</name>
</gene>
<dbReference type="EMBL" id="NNRL01000115">
    <property type="protein sequence ID" value="OYR19479.1"/>
    <property type="molecule type" value="Genomic_DNA"/>
</dbReference>
<feature type="region of interest" description="Disordered" evidence="1">
    <location>
        <begin position="17"/>
        <end position="43"/>
    </location>
</feature>
<evidence type="ECO:0000313" key="3">
    <source>
        <dbReference type="Proteomes" id="UP000216478"/>
    </source>
</evidence>
<reference evidence="2 3" key="1">
    <citation type="submission" date="2017-07" db="EMBL/GenBank/DDBJ databases">
        <title>Phylogenetic study on the rhizospheric bacterium Ochrobactrum sp. A44.</title>
        <authorList>
            <person name="Krzyzanowska D.M."/>
            <person name="Ossowicki A."/>
            <person name="Rajewska M."/>
            <person name="Maciag T."/>
            <person name="Kaczynski Z."/>
            <person name="Czerwicka M."/>
            <person name="Jafra S."/>
        </authorList>
    </citation>
    <scope>NUCLEOTIDE SEQUENCE [LARGE SCALE GENOMIC DNA]</scope>
    <source>
        <strain evidence="2 3">OgA9a</strain>
    </source>
</reference>
<name>A0A256FXA3_9HYPH</name>
<evidence type="ECO:0000313" key="2">
    <source>
        <dbReference type="EMBL" id="OYR19479.1"/>
    </source>
</evidence>
<sequence length="111" mass="12099">MKTAREVKQRIAIDRSPIIPGGEEPLARLHARDREEEKPERQVRPGEVLIPGRDVPDLSDAEIGTKLRQSTRLEQKRSEIERLSQLVYGNAAATSATVEGIDGAMAGSVAG</sequence>
<organism evidence="2 3">
    <name type="scientific">Brucella grignonensis</name>
    <dbReference type="NCBI Taxonomy" id="94627"/>
    <lineage>
        <taxon>Bacteria</taxon>
        <taxon>Pseudomonadati</taxon>
        <taxon>Pseudomonadota</taxon>
        <taxon>Alphaproteobacteria</taxon>
        <taxon>Hyphomicrobiales</taxon>
        <taxon>Brucellaceae</taxon>
        <taxon>Brucella/Ochrobactrum group</taxon>
        <taxon>Brucella</taxon>
    </lineage>
</organism>
<evidence type="ECO:0000256" key="1">
    <source>
        <dbReference type="SAM" id="MobiDB-lite"/>
    </source>
</evidence>